<reference evidence="2" key="1">
    <citation type="submission" date="2019-08" db="EMBL/GenBank/DDBJ databases">
        <authorList>
            <person name="Kucharzyk K."/>
            <person name="Murdoch R.W."/>
            <person name="Higgins S."/>
            <person name="Loffler F."/>
        </authorList>
    </citation>
    <scope>NUCLEOTIDE SEQUENCE</scope>
</reference>
<feature type="compositionally biased region" description="Basic and acidic residues" evidence="1">
    <location>
        <begin position="27"/>
        <end position="46"/>
    </location>
</feature>
<dbReference type="AlphaFoldDB" id="A0A644XLU5"/>
<feature type="region of interest" description="Disordered" evidence="1">
    <location>
        <begin position="27"/>
        <end position="55"/>
    </location>
</feature>
<accession>A0A644XLU5</accession>
<name>A0A644XLU5_9ZZZZ</name>
<evidence type="ECO:0000313" key="2">
    <source>
        <dbReference type="EMBL" id="MPM17160.1"/>
    </source>
</evidence>
<protein>
    <submittedName>
        <fullName evidence="2">Uncharacterized protein</fullName>
    </submittedName>
</protein>
<comment type="caution">
    <text evidence="2">The sequence shown here is derived from an EMBL/GenBank/DDBJ whole genome shotgun (WGS) entry which is preliminary data.</text>
</comment>
<organism evidence="2">
    <name type="scientific">bioreactor metagenome</name>
    <dbReference type="NCBI Taxonomy" id="1076179"/>
    <lineage>
        <taxon>unclassified sequences</taxon>
        <taxon>metagenomes</taxon>
        <taxon>ecological metagenomes</taxon>
    </lineage>
</organism>
<proteinExistence type="predicted"/>
<sequence>MIGNREAELSLQRKRWRVLQLYLAERQPPDGEQMIRHGRFQSERKAKSAAGGQYE</sequence>
<evidence type="ECO:0000256" key="1">
    <source>
        <dbReference type="SAM" id="MobiDB-lite"/>
    </source>
</evidence>
<gene>
    <name evidence="2" type="ORF">SDC9_63548</name>
</gene>
<dbReference type="EMBL" id="VSSQ01002745">
    <property type="protein sequence ID" value="MPM17160.1"/>
    <property type="molecule type" value="Genomic_DNA"/>
</dbReference>